<dbReference type="EMBL" id="JACTAM010000023">
    <property type="protein sequence ID" value="KAI2649990.1"/>
    <property type="molecule type" value="Genomic_DNA"/>
</dbReference>
<evidence type="ECO:0000313" key="3">
    <source>
        <dbReference type="Proteomes" id="UP000830375"/>
    </source>
</evidence>
<evidence type="ECO:0000313" key="2">
    <source>
        <dbReference type="EMBL" id="KAI2649990.1"/>
    </source>
</evidence>
<dbReference type="Proteomes" id="UP000830375">
    <property type="component" value="Unassembled WGS sequence"/>
</dbReference>
<reference evidence="2 3" key="1">
    <citation type="submission" date="2022-01" db="EMBL/GenBank/DDBJ databases">
        <title>A high-quality chromosome-level genome assembly of rohu carp, Labeo rohita.</title>
        <authorList>
            <person name="Arick M.A. II"/>
            <person name="Hsu C.-Y."/>
            <person name="Magbanua Z."/>
            <person name="Pechanova O."/>
            <person name="Grover C."/>
            <person name="Miller E."/>
            <person name="Thrash A."/>
            <person name="Ezzel L."/>
            <person name="Alam S."/>
            <person name="Benzie J."/>
            <person name="Hamilton M."/>
            <person name="Karsi A."/>
            <person name="Lawrence M.L."/>
            <person name="Peterson D.G."/>
        </authorList>
    </citation>
    <scope>NUCLEOTIDE SEQUENCE [LARGE SCALE GENOMIC DNA]</scope>
    <source>
        <strain evidence="3">BAU-BD-2019</strain>
        <tissue evidence="2">Blood</tissue>
    </source>
</reference>
<dbReference type="GO" id="GO:0016874">
    <property type="term" value="F:ligase activity"/>
    <property type="evidence" value="ECO:0007669"/>
    <property type="project" value="UniProtKB-KW"/>
</dbReference>
<name>A0ABQ8LH44_LABRO</name>
<comment type="caution">
    <text evidence="2">The sequence shown here is derived from an EMBL/GenBank/DDBJ whole genome shotgun (WGS) entry which is preliminary data.</text>
</comment>
<feature type="domain" description="HAT C-terminal dimerisation" evidence="1">
    <location>
        <begin position="532"/>
        <end position="610"/>
    </location>
</feature>
<dbReference type="InterPro" id="IPR012337">
    <property type="entry name" value="RNaseH-like_sf"/>
</dbReference>
<keyword evidence="2" id="KW-0436">Ligase</keyword>
<dbReference type="SUPFAM" id="SSF53098">
    <property type="entry name" value="Ribonuclease H-like"/>
    <property type="match status" value="1"/>
</dbReference>
<dbReference type="InterPro" id="IPR052035">
    <property type="entry name" value="ZnF_BED_domain_contain"/>
</dbReference>
<keyword evidence="3" id="KW-1185">Reference proteome</keyword>
<sequence>MAWGFLRDTIRVATSAGTAYELNPANTLEELKALENRLEDVNEGAELVSFNPQVVLGSEYQATRYEPGPAPAPRNTVKTTWQHVAENYFQRKAQHLRNKHPEEWEKCNRLRSENGSSRTPAKKQTTLPESFTNCVPYDKNGARWKAITEAITRKYFADVALPHLYNTTREKICSELEEMQFYSATTGLWSSRTMQPYLSLTVHYINTNWTLRSICLQTAYFPNNHTGEIIAHGLKDALSSWGLSEERLVCMTTDSGTNIIKALKDNNWPSLQCFGHRLHNAIENGVKDPRIDRAIGVCKKAVSAFSYSWKKRRDMTEVQAELGLPQHLLISESPTRWGSRQKMIERFLEQEKAITRVLGADKKTRHLVPTWQDLATNKAVKPLQDFTDALSGESYVSVSCIKPVLHLFKTSLLLPEEEDLELTKTIKANVMRYLESKYCDLEKEELLDMATLLDPRFHTTYIDASKLEVVKKRAVSEISAFCNSTTEEAGPSAVQENTPPKKKMTLGAFFKNSAPSTTPHPQSEKTKIETELATYFLIPDIEPDTDPLEWWKLHQPNFPRLSLLAKKYLSIPATSAPSERVFSVGGGIVTCNRACLKPEVVDRLIFLAKNV</sequence>
<protein>
    <submittedName>
        <fullName evidence="2">E3 SUMO-protein ligase ZBED1</fullName>
    </submittedName>
</protein>
<accession>A0ABQ8LH44</accession>
<gene>
    <name evidence="2" type="ORF">H4Q32_016075</name>
</gene>
<organism evidence="2 3">
    <name type="scientific">Labeo rohita</name>
    <name type="common">Indian major carp</name>
    <name type="synonym">Cyprinus rohita</name>
    <dbReference type="NCBI Taxonomy" id="84645"/>
    <lineage>
        <taxon>Eukaryota</taxon>
        <taxon>Metazoa</taxon>
        <taxon>Chordata</taxon>
        <taxon>Craniata</taxon>
        <taxon>Vertebrata</taxon>
        <taxon>Euteleostomi</taxon>
        <taxon>Actinopterygii</taxon>
        <taxon>Neopterygii</taxon>
        <taxon>Teleostei</taxon>
        <taxon>Ostariophysi</taxon>
        <taxon>Cypriniformes</taxon>
        <taxon>Cyprinidae</taxon>
        <taxon>Labeoninae</taxon>
        <taxon>Labeonini</taxon>
        <taxon>Labeo</taxon>
    </lineage>
</organism>
<proteinExistence type="predicted"/>
<dbReference type="PANTHER" id="PTHR46481">
    <property type="entry name" value="ZINC FINGER BED DOMAIN-CONTAINING PROTEIN 4"/>
    <property type="match status" value="1"/>
</dbReference>
<dbReference type="Pfam" id="PF05699">
    <property type="entry name" value="Dimer_Tnp_hAT"/>
    <property type="match status" value="1"/>
</dbReference>
<dbReference type="PANTHER" id="PTHR46481:SF9">
    <property type="entry name" value="ZINC FINGER BED DOMAIN-CONTAINING PROTEIN 1-LIKE"/>
    <property type="match status" value="1"/>
</dbReference>
<dbReference type="InterPro" id="IPR008906">
    <property type="entry name" value="HATC_C_dom"/>
</dbReference>
<evidence type="ECO:0000259" key="1">
    <source>
        <dbReference type="Pfam" id="PF05699"/>
    </source>
</evidence>